<dbReference type="Gene3D" id="3.10.450.710">
    <property type="entry name" value="Tgt2/MlaC"/>
    <property type="match status" value="1"/>
</dbReference>
<dbReference type="PANTHER" id="PTHR36573:SF1">
    <property type="entry name" value="INTERMEMBRANE PHOSPHOLIPID TRANSPORT SYSTEM BINDING PROTEIN MLAC"/>
    <property type="match status" value="1"/>
</dbReference>
<evidence type="ECO:0000313" key="1">
    <source>
        <dbReference type="EMBL" id="SEH95590.1"/>
    </source>
</evidence>
<organism evidence="1 2">
    <name type="scientific">Bathymodiolus azoricus thioautotrophic gill symbiont</name>
    <dbReference type="NCBI Taxonomy" id="235205"/>
    <lineage>
        <taxon>Bacteria</taxon>
        <taxon>Pseudomonadati</taxon>
        <taxon>Pseudomonadota</taxon>
        <taxon>Gammaproteobacteria</taxon>
        <taxon>sulfur-oxidizing symbionts</taxon>
    </lineage>
</organism>
<dbReference type="PANTHER" id="PTHR36573">
    <property type="entry name" value="INTERMEMBRANE PHOSPHOLIPID TRANSPORT SYSTEM BINDING PROTEIN MLAC"/>
    <property type="match status" value="1"/>
</dbReference>
<dbReference type="InterPro" id="IPR042245">
    <property type="entry name" value="Tgt2/MlaC_sf"/>
</dbReference>
<accession>A0A1H6MD54</accession>
<proteinExistence type="predicted"/>
<protein>
    <submittedName>
        <fullName evidence="1">Toluene tolerance family protein</fullName>
    </submittedName>
</protein>
<gene>
    <name evidence="1" type="ORF">BAZSYMA_ACONTIG00636_4</name>
</gene>
<dbReference type="AlphaFoldDB" id="A0A1H6MD54"/>
<name>A0A1H6MD54_9GAMM</name>
<reference evidence="2" key="1">
    <citation type="submission" date="2016-06" db="EMBL/GenBank/DDBJ databases">
        <authorList>
            <person name="Petersen J."/>
            <person name="Sayavedra L."/>
        </authorList>
    </citation>
    <scope>NUCLEOTIDE SEQUENCE [LARGE SCALE GENOMIC DNA]</scope>
    <source>
        <strain evidence="2">BazSymA</strain>
    </source>
</reference>
<dbReference type="InterPro" id="IPR008869">
    <property type="entry name" value="MlaC/ttg2D"/>
</dbReference>
<dbReference type="Proteomes" id="UP000198988">
    <property type="component" value="Unassembled WGS sequence"/>
</dbReference>
<evidence type="ECO:0000313" key="2">
    <source>
        <dbReference type="Proteomes" id="UP000198988"/>
    </source>
</evidence>
<dbReference type="Pfam" id="PF05494">
    <property type="entry name" value="MlaC"/>
    <property type="match status" value="1"/>
</dbReference>
<dbReference type="EMBL" id="CDSC02000363">
    <property type="protein sequence ID" value="SEH95590.1"/>
    <property type="molecule type" value="Genomic_DNA"/>
</dbReference>
<sequence>MNMALATNNVLPIDNSNSPSAVALSIFENTLSSIKNLRKQQQATPENIKVLIKEKLLPNIAIKVSTQLTLKKHWHNLNIQQQQIFQDYIVKSLIKDYAGVLGSYDKFDSVKISADPNVKRKDDKAIVKLFISLNNDPKPTRISIKMIYSQQWRVYDVVFSGVSLIKTYGAQFDSHIKRKGIDSLTEKLTKKLAKD</sequence>